<proteinExistence type="predicted"/>
<dbReference type="EMBL" id="JAVHNS010000018">
    <property type="protein sequence ID" value="KAK6331436.1"/>
    <property type="molecule type" value="Genomic_DNA"/>
</dbReference>
<evidence type="ECO:0000313" key="2">
    <source>
        <dbReference type="Proteomes" id="UP001373714"/>
    </source>
</evidence>
<keyword evidence="2" id="KW-1185">Reference proteome</keyword>
<accession>A0AAV9U1Y0</accession>
<gene>
    <name evidence="1" type="ORF">TWF730_004518</name>
</gene>
<dbReference type="Proteomes" id="UP001373714">
    <property type="component" value="Unassembled WGS sequence"/>
</dbReference>
<dbReference type="InterPro" id="IPR031755">
    <property type="entry name" value="Inhibitor_I66"/>
</dbReference>
<dbReference type="AlphaFoldDB" id="A0AAV9U1Y0"/>
<evidence type="ECO:0008006" key="3">
    <source>
        <dbReference type="Google" id="ProtNLM"/>
    </source>
</evidence>
<evidence type="ECO:0000313" key="1">
    <source>
        <dbReference type="EMBL" id="KAK6331436.1"/>
    </source>
</evidence>
<reference evidence="1 2" key="1">
    <citation type="submission" date="2019-10" db="EMBL/GenBank/DDBJ databases">
        <authorList>
            <person name="Palmer J.M."/>
        </authorList>
    </citation>
    <scope>NUCLEOTIDE SEQUENCE [LARGE SCALE GENOMIC DNA]</scope>
    <source>
        <strain evidence="1 2">TWF730</strain>
    </source>
</reference>
<dbReference type="Gene3D" id="2.80.10.50">
    <property type="match status" value="1"/>
</dbReference>
<sequence length="151" mass="16488">MDYLTSGGHYQVSSVVESTAIIGIDLNSEGPNKKVVALPEATQGPDTIWSVEPVSTDPGQKFILKCGGLSVYGEGGKIWAGERQEPFLWDIKHFERGGGKDYVLTGEEGIEGWYAEGDVGAQISYRPLIVAPSYPPFYPPTEVFKFTSLRD</sequence>
<name>A0AAV9U1Y0_9PEZI</name>
<organism evidence="1 2">
    <name type="scientific">Orbilia blumenaviensis</name>
    <dbReference type="NCBI Taxonomy" id="1796055"/>
    <lineage>
        <taxon>Eukaryota</taxon>
        <taxon>Fungi</taxon>
        <taxon>Dikarya</taxon>
        <taxon>Ascomycota</taxon>
        <taxon>Pezizomycotina</taxon>
        <taxon>Orbiliomycetes</taxon>
        <taxon>Orbiliales</taxon>
        <taxon>Orbiliaceae</taxon>
        <taxon>Orbilia</taxon>
    </lineage>
</organism>
<protein>
    <recommendedName>
        <fullName evidence="3">Carbohydrate-binding module family 13 protein</fullName>
    </recommendedName>
</protein>
<comment type="caution">
    <text evidence="1">The sequence shown here is derived from an EMBL/GenBank/DDBJ whole genome shotgun (WGS) entry which is preliminary data.</text>
</comment>
<dbReference type="Pfam" id="PF16850">
    <property type="entry name" value="Inhibitor_I66"/>
    <property type="match status" value="1"/>
</dbReference>
<dbReference type="GO" id="GO:0004867">
    <property type="term" value="F:serine-type endopeptidase inhibitor activity"/>
    <property type="evidence" value="ECO:0007669"/>
    <property type="project" value="InterPro"/>
</dbReference>